<proteinExistence type="predicted"/>
<sequence length="62" mass="6877">MAKLSHGTTTTTQRQGQAEEKRLPDNPNIPTVIHPNYSGSEPSYSTKCLCLTPVCPHSYYIL</sequence>
<protein>
    <submittedName>
        <fullName evidence="2">Uncharacterized protein</fullName>
    </submittedName>
</protein>
<evidence type="ECO:0000256" key="1">
    <source>
        <dbReference type="SAM" id="MobiDB-lite"/>
    </source>
</evidence>
<dbReference type="EMBL" id="CAJEWN010000056">
    <property type="protein sequence ID" value="CAD2154466.1"/>
    <property type="molecule type" value="Genomic_DNA"/>
</dbReference>
<reference evidence="2 3" key="1">
    <citation type="submission" date="2020-08" db="EMBL/GenBank/DDBJ databases">
        <authorList>
            <person name="Koutsovoulos G."/>
            <person name="Danchin GJ E."/>
        </authorList>
    </citation>
    <scope>NUCLEOTIDE SEQUENCE [LARGE SCALE GENOMIC DNA]</scope>
</reference>
<gene>
    <name evidence="2" type="ORF">MENT_LOCUS11502</name>
</gene>
<comment type="caution">
    <text evidence="2">The sequence shown here is derived from an EMBL/GenBank/DDBJ whole genome shotgun (WGS) entry which is preliminary data.</text>
</comment>
<evidence type="ECO:0000313" key="3">
    <source>
        <dbReference type="Proteomes" id="UP000580250"/>
    </source>
</evidence>
<feature type="region of interest" description="Disordered" evidence="1">
    <location>
        <begin position="1"/>
        <end position="36"/>
    </location>
</feature>
<name>A0A6V7UE53_MELEN</name>
<accession>A0A6V7UE53</accession>
<dbReference type="AlphaFoldDB" id="A0A6V7UE53"/>
<dbReference type="Proteomes" id="UP000580250">
    <property type="component" value="Unassembled WGS sequence"/>
</dbReference>
<organism evidence="2 3">
    <name type="scientific">Meloidogyne enterolobii</name>
    <name type="common">Root-knot nematode worm</name>
    <name type="synonym">Meloidogyne mayaguensis</name>
    <dbReference type="NCBI Taxonomy" id="390850"/>
    <lineage>
        <taxon>Eukaryota</taxon>
        <taxon>Metazoa</taxon>
        <taxon>Ecdysozoa</taxon>
        <taxon>Nematoda</taxon>
        <taxon>Chromadorea</taxon>
        <taxon>Rhabditida</taxon>
        <taxon>Tylenchina</taxon>
        <taxon>Tylenchomorpha</taxon>
        <taxon>Tylenchoidea</taxon>
        <taxon>Meloidogynidae</taxon>
        <taxon>Meloidogyninae</taxon>
        <taxon>Meloidogyne</taxon>
    </lineage>
</organism>
<evidence type="ECO:0000313" key="2">
    <source>
        <dbReference type="EMBL" id="CAD2154466.1"/>
    </source>
</evidence>